<dbReference type="EMBL" id="UOFJ01000453">
    <property type="protein sequence ID" value="VAW69692.1"/>
    <property type="molecule type" value="Genomic_DNA"/>
</dbReference>
<protein>
    <submittedName>
        <fullName evidence="1">Uncharacterized protein</fullName>
    </submittedName>
</protein>
<reference evidence="1" key="1">
    <citation type="submission" date="2018-06" db="EMBL/GenBank/DDBJ databases">
        <authorList>
            <person name="Zhirakovskaya E."/>
        </authorList>
    </citation>
    <scope>NUCLEOTIDE SEQUENCE</scope>
</reference>
<dbReference type="AlphaFoldDB" id="A0A3B0Y2T7"/>
<name>A0A3B0Y2T7_9ZZZZ</name>
<sequence>MTNINTGSFLDTYYTGPERRHAYTPRRSAMMRRYRRRVESLVCECRTQQTRRKEDEGGYFEYCELMWR</sequence>
<organism evidence="1">
    <name type="scientific">hydrothermal vent metagenome</name>
    <dbReference type="NCBI Taxonomy" id="652676"/>
    <lineage>
        <taxon>unclassified sequences</taxon>
        <taxon>metagenomes</taxon>
        <taxon>ecological metagenomes</taxon>
    </lineage>
</organism>
<evidence type="ECO:0000313" key="1">
    <source>
        <dbReference type="EMBL" id="VAW69692.1"/>
    </source>
</evidence>
<proteinExistence type="predicted"/>
<gene>
    <name evidence="1" type="ORF">MNBD_GAMMA10-1326</name>
</gene>
<accession>A0A3B0Y2T7</accession>